<organism evidence="3 4">
    <name type="scientific">Empedobacter falsenii</name>
    <dbReference type="NCBI Taxonomy" id="343874"/>
    <lineage>
        <taxon>Bacteria</taxon>
        <taxon>Pseudomonadati</taxon>
        <taxon>Bacteroidota</taxon>
        <taxon>Flavobacteriia</taxon>
        <taxon>Flavobacteriales</taxon>
        <taxon>Weeksellaceae</taxon>
        <taxon>Empedobacter</taxon>
    </lineage>
</organism>
<accession>A0A376FYS9</accession>
<gene>
    <name evidence="3" type="ORF">NCTC13456_00017</name>
</gene>
<dbReference type="AlphaFoldDB" id="A0A376FYS9"/>
<feature type="coiled-coil region" evidence="2">
    <location>
        <begin position="54"/>
        <end position="158"/>
    </location>
</feature>
<dbReference type="Proteomes" id="UP000254737">
    <property type="component" value="Unassembled WGS sequence"/>
</dbReference>
<dbReference type="Pfam" id="PF04012">
    <property type="entry name" value="PspA_IM30"/>
    <property type="match status" value="1"/>
</dbReference>
<evidence type="ECO:0000313" key="4">
    <source>
        <dbReference type="Proteomes" id="UP000254737"/>
    </source>
</evidence>
<comment type="similarity">
    <text evidence="1">Belongs to the PspA/Vipp/IM30 family.</text>
</comment>
<proteinExistence type="inferred from homology"/>
<evidence type="ECO:0000313" key="3">
    <source>
        <dbReference type="EMBL" id="STD52811.1"/>
    </source>
</evidence>
<sequence>MNIFKRIFRIGQAEIHSVVEKMEDPIKMTEQGIREMRDDLNQSLEAYAKVKAMAIRSQNSVDKKKEEAADYERKAILLLEKAERNEITIEQAENLAKEALSLKNQLLEEITELENQVIIHEKSANEVHKNVEVLKFNINKWENELTTLKARVKVADATKQVNKQMAKIDANSTISMLERMKAKVEEDEALAQAYGSLADNSKTADDEINETLKGDLIQNELEALKLKILSKNQE</sequence>
<protein>
    <submittedName>
        <fullName evidence="3">Phage shock protein A homolog</fullName>
    </submittedName>
</protein>
<dbReference type="RefSeq" id="WP_114997777.1">
    <property type="nucleotide sequence ID" value="NZ_UFXS01000001.1"/>
</dbReference>
<dbReference type="EMBL" id="UFXS01000001">
    <property type="protein sequence ID" value="STD52811.1"/>
    <property type="molecule type" value="Genomic_DNA"/>
</dbReference>
<name>A0A376FYS9_9FLAO</name>
<dbReference type="InterPro" id="IPR007157">
    <property type="entry name" value="PspA_VIPP1"/>
</dbReference>
<evidence type="ECO:0000256" key="2">
    <source>
        <dbReference type="SAM" id="Coils"/>
    </source>
</evidence>
<evidence type="ECO:0000256" key="1">
    <source>
        <dbReference type="ARBA" id="ARBA00043985"/>
    </source>
</evidence>
<dbReference type="PANTHER" id="PTHR31088">
    <property type="entry name" value="MEMBRANE-ASSOCIATED PROTEIN VIPP1, CHLOROPLASTIC"/>
    <property type="match status" value="1"/>
</dbReference>
<reference evidence="3 4" key="1">
    <citation type="submission" date="2018-06" db="EMBL/GenBank/DDBJ databases">
        <authorList>
            <consortium name="Pathogen Informatics"/>
            <person name="Doyle S."/>
        </authorList>
    </citation>
    <scope>NUCLEOTIDE SEQUENCE [LARGE SCALE GENOMIC DNA]</scope>
    <source>
        <strain evidence="3 4">NCTC13456</strain>
    </source>
</reference>
<keyword evidence="2" id="KW-0175">Coiled coil</keyword>
<dbReference type="STRING" id="343874.GCA_000805695_02986"/>
<dbReference type="PANTHER" id="PTHR31088:SF6">
    <property type="entry name" value="PHAGE SHOCK PROTEIN A"/>
    <property type="match status" value="1"/>
</dbReference>